<dbReference type="EMBL" id="LN890655">
    <property type="protein sequence ID" value="CUS04225.2"/>
    <property type="molecule type" value="Genomic_DNA"/>
</dbReference>
<protein>
    <recommendedName>
        <fullName evidence="2">Terminase large subunit gp17-like C-terminal domain-containing protein</fullName>
    </recommendedName>
</protein>
<evidence type="ECO:0000313" key="3">
    <source>
        <dbReference type="EMBL" id="CUS04225.2"/>
    </source>
</evidence>
<dbReference type="Pfam" id="PF17289">
    <property type="entry name" value="Terminase_6C"/>
    <property type="match status" value="1"/>
</dbReference>
<proteinExistence type="predicted"/>
<dbReference type="Proteomes" id="UP000215027">
    <property type="component" value="Chromosome I"/>
</dbReference>
<evidence type="ECO:0000313" key="4">
    <source>
        <dbReference type="Proteomes" id="UP000215027"/>
    </source>
</evidence>
<evidence type="ECO:0000256" key="1">
    <source>
        <dbReference type="ARBA" id="ARBA00022612"/>
    </source>
</evidence>
<sequence length="252" mass="28386">MQTYRYVVHRNGPALWPENKPLSEVLKLRSTTPELVWEAVYQGNPTPAGGYTFRREFWTDGNRFSSDGRELRGQIVGRVQSWDTAEEVKDTSAWTVCVTGEILNDYRLAIRHVYRARLTFDALPGQIESLARLHNEDSLLRGVVIEDKSSGKSAQQTLRVTAPEWLRELISPYQPTGSKEARAGAAAVWCRNGMVMLPYPGPDVPWLLDFEDELYSFPQSAFADQADAFSQLVLFCEHYLAAGWRARGGGEG</sequence>
<gene>
    <name evidence="3" type="ORF">CFX0092_A2347</name>
</gene>
<keyword evidence="1" id="KW-1188">Viral release from host cell</keyword>
<dbReference type="RefSeq" id="WP_157913089.1">
    <property type="nucleotide sequence ID" value="NZ_LN890655.1"/>
</dbReference>
<reference evidence="3" key="1">
    <citation type="submission" date="2016-01" db="EMBL/GenBank/DDBJ databases">
        <authorList>
            <person name="Mcilroy J.S."/>
            <person name="Karst M S."/>
            <person name="Albertsen M."/>
        </authorList>
    </citation>
    <scope>NUCLEOTIDE SEQUENCE</scope>
    <source>
        <strain evidence="3">Cfx-K</strain>
    </source>
</reference>
<evidence type="ECO:0000259" key="2">
    <source>
        <dbReference type="Pfam" id="PF17289"/>
    </source>
</evidence>
<accession>A0A160T5R9</accession>
<keyword evidence="4" id="KW-1185">Reference proteome</keyword>
<organism evidence="3 4">
    <name type="scientific">Candidatus Promineifilum breve</name>
    <dbReference type="NCBI Taxonomy" id="1806508"/>
    <lineage>
        <taxon>Bacteria</taxon>
        <taxon>Bacillati</taxon>
        <taxon>Chloroflexota</taxon>
        <taxon>Ardenticatenia</taxon>
        <taxon>Candidatus Promineifilales</taxon>
        <taxon>Candidatus Promineifilaceae</taxon>
        <taxon>Candidatus Promineifilum</taxon>
    </lineage>
</organism>
<dbReference type="AlphaFoldDB" id="A0A160T5R9"/>
<dbReference type="InterPro" id="IPR035421">
    <property type="entry name" value="Terminase_6C"/>
</dbReference>
<dbReference type="OrthoDB" id="110248at2"/>
<dbReference type="KEGG" id="pbf:CFX0092_A2347"/>
<feature type="domain" description="Terminase large subunit gp17-like C-terminal" evidence="2">
    <location>
        <begin position="81"/>
        <end position="232"/>
    </location>
</feature>
<name>A0A160T5R9_9CHLR</name>